<feature type="compositionally biased region" description="Basic and acidic residues" evidence="1">
    <location>
        <begin position="792"/>
        <end position="808"/>
    </location>
</feature>
<accession>A0A367GNG1</accession>
<dbReference type="Proteomes" id="UP000253209">
    <property type="component" value="Unassembled WGS sequence"/>
</dbReference>
<keyword evidence="3" id="KW-1185">Reference proteome</keyword>
<evidence type="ECO:0000256" key="1">
    <source>
        <dbReference type="SAM" id="MobiDB-lite"/>
    </source>
</evidence>
<protein>
    <recommendedName>
        <fullName evidence="4">Gliding motility protein</fullName>
    </recommendedName>
</protein>
<dbReference type="Gene3D" id="1.25.40.10">
    <property type="entry name" value="Tetratricopeptide repeat domain"/>
    <property type="match status" value="4"/>
</dbReference>
<dbReference type="Pfam" id="PF13181">
    <property type="entry name" value="TPR_8"/>
    <property type="match status" value="2"/>
</dbReference>
<comment type="caution">
    <text evidence="2">The sequence shown here is derived from an EMBL/GenBank/DDBJ whole genome shotgun (WGS) entry which is preliminary data.</text>
</comment>
<dbReference type="InterPro" id="IPR019734">
    <property type="entry name" value="TPR_rpt"/>
</dbReference>
<evidence type="ECO:0000313" key="3">
    <source>
        <dbReference type="Proteomes" id="UP000253209"/>
    </source>
</evidence>
<sequence>MLLHSIYYFSKALYLIILKSASVSSFIKKPAVIFFVVLLAACSFEKKTKFNQKMQNLTAHYNILFNAREILKKKQVDYALASVDNYSEILSVYQDTSAAAGEDKDLEAVIAKANTIINFKEQSKYLGDAYLALGKAYYLGKNYFNAQEYFNYVLRSYNINPELVQEALVWKARTLMQLKQIPEAKLVLDTALQNINPKKSITADVYATKLQYDIYEQEYPDAEEMAKLAIEHSKSTMQKLRWTFILGQLQELNLKPADAVVSYTRIVKSNAPFEMAFNADLNRIRIEDMRDGIKISRIEKLKNMLRNQNNEEFVDQIYYQIAQLYFAEGNIDDAIENYKLSTRHSLKNQNQKGLSYLRLADINFKNKADYVSAKKYYDSTLLNLSPTYPGYITIKNKSDNLQLLTDNLDIISREDTLQMLARLDDKARSARIDTMVSRQIAQQSQQQVQQQQAGFDKSGIPTVAGTDNVPDPQASTPTGNNFYFYNNRAVSQGFTVFKRKWGNRKLEDNWRRSQRTNSNITANSAPATDAGIVPGQVQQAQADTAANAYRQQLVASIPLTPENLEQSNTRIFNAYFDIGNFYRDIVEDPKEAIATYEQALARFPNNPNKAAIYYSLYRLYTPIDVAKAESYKNRLLSEFADTPYAKVILDPEYGQRLNDADAEFNALYNQVYELYAKRQYSQVIEQVTGLLQQYPDNKLAAQLNYLRALANGRQVKLTPFKEDIQQIAAQYPEDRLITPLVKLHLAYIDSNNVEMAARPFAIIDSDPDYIPFLPEDVAPLQPRFAQVAEKRIEKPKPAETPKPVEKPKAAPVESKPSEPVIAKQTEIQPKQEVPAEVIQTPEAPAETATVEPAKPKKTYIFNESDNTNYYFVVNVNTNTTNLASSRFGIGQFNRTRYQGLPIKHQVKGVGINQLIYVGRFNSLAEVKDYARAIIPLMPEIMKVPKDKYAFFIITQQNLDKLADKTLLDSYTEYYQDNF</sequence>
<feature type="region of interest" description="Disordered" evidence="1">
    <location>
        <begin position="792"/>
        <end position="818"/>
    </location>
</feature>
<dbReference type="InterPro" id="IPR011990">
    <property type="entry name" value="TPR-like_helical_dom_sf"/>
</dbReference>
<dbReference type="EMBL" id="QGDC01000005">
    <property type="protein sequence ID" value="RCH54850.1"/>
    <property type="molecule type" value="Genomic_DNA"/>
</dbReference>
<evidence type="ECO:0008006" key="4">
    <source>
        <dbReference type="Google" id="ProtNLM"/>
    </source>
</evidence>
<reference evidence="2 3" key="1">
    <citation type="submission" date="2018-05" db="EMBL/GenBank/DDBJ databases">
        <title>Mucilaginibacter hurinus sp. nov., isolated from briquette warehouse soil.</title>
        <authorList>
            <person name="Choi L."/>
        </authorList>
    </citation>
    <scope>NUCLEOTIDE SEQUENCE [LARGE SCALE GENOMIC DNA]</scope>
    <source>
        <strain evidence="2 3">ZR32</strain>
    </source>
</reference>
<evidence type="ECO:0000313" key="2">
    <source>
        <dbReference type="EMBL" id="RCH54850.1"/>
    </source>
</evidence>
<dbReference type="SUPFAM" id="SSF48452">
    <property type="entry name" value="TPR-like"/>
    <property type="match status" value="2"/>
</dbReference>
<organism evidence="2 3">
    <name type="scientific">Mucilaginibacter hurinus</name>
    <dbReference type="NCBI Taxonomy" id="2201324"/>
    <lineage>
        <taxon>Bacteria</taxon>
        <taxon>Pseudomonadati</taxon>
        <taxon>Bacteroidota</taxon>
        <taxon>Sphingobacteriia</taxon>
        <taxon>Sphingobacteriales</taxon>
        <taxon>Sphingobacteriaceae</taxon>
        <taxon>Mucilaginibacter</taxon>
    </lineage>
</organism>
<gene>
    <name evidence="2" type="ORF">DJ568_10240</name>
</gene>
<proteinExistence type="predicted"/>
<dbReference type="SMART" id="SM00028">
    <property type="entry name" value="TPR"/>
    <property type="match status" value="3"/>
</dbReference>
<dbReference type="AlphaFoldDB" id="A0A367GNG1"/>
<name>A0A367GNG1_9SPHI</name>